<sequence length="394" mass="42400">MKKIILTIQLILMTSGILFAKDRYYSPAFTWNSPEIQGQGGSFIANGSGYSSLLVNPASFEKSGEKINKEGEIVQKGEVTLLSLGSAYAGDAFSFMSESRTTDKGVLELILDQVTSGGLGGSFQAGGAYVGRRFGVGLMTIAELDAPAVETTLGVTADLIWTTGLVAGYAYPFELGQVKLVVGSDLRPMYRFTAKDINIDALTSSASSDSDGDISFSDVTALGGVGVAFDLGADLYWRDLIASVTMRDIGNTRYFYEPVSSALGMEFSDEEVDDIYITPWTLNFGVSYNPIMGQLNKYLDMTVHGSFTQPLIREDSLYGYKTQSFWTRLDLGTEVVLLSSVALRAGVQGGYFTAGFGLDLFFVEISGALYAEETGSHAGDQPKLGGSMELAIRY</sequence>
<name>A0A5C1QP24_9SPIO</name>
<proteinExistence type="predicted"/>
<dbReference type="RefSeq" id="WP_149486012.1">
    <property type="nucleotide sequence ID" value="NZ_CP036150.1"/>
</dbReference>
<dbReference type="OrthoDB" id="371043at2"/>
<protein>
    <recommendedName>
        <fullName evidence="3">DUF5723 domain-containing protein</fullName>
    </recommendedName>
</protein>
<organism evidence="1 2">
    <name type="scientific">Oceanispirochaeta crateris</name>
    <dbReference type="NCBI Taxonomy" id="2518645"/>
    <lineage>
        <taxon>Bacteria</taxon>
        <taxon>Pseudomonadati</taxon>
        <taxon>Spirochaetota</taxon>
        <taxon>Spirochaetia</taxon>
        <taxon>Spirochaetales</taxon>
        <taxon>Spirochaetaceae</taxon>
        <taxon>Oceanispirochaeta</taxon>
    </lineage>
</organism>
<dbReference type="EMBL" id="CP036150">
    <property type="protein sequence ID" value="QEN07932.1"/>
    <property type="molecule type" value="Genomic_DNA"/>
</dbReference>
<evidence type="ECO:0008006" key="3">
    <source>
        <dbReference type="Google" id="ProtNLM"/>
    </source>
</evidence>
<evidence type="ECO:0000313" key="1">
    <source>
        <dbReference type="EMBL" id="QEN07932.1"/>
    </source>
</evidence>
<reference evidence="1 2" key="1">
    <citation type="submission" date="2019-02" db="EMBL/GenBank/DDBJ databases">
        <title>Complete Genome Sequence and Methylome Analysis of free living Spirochaetas.</title>
        <authorList>
            <person name="Fomenkov A."/>
            <person name="Dubinina G."/>
            <person name="Leshcheva N."/>
            <person name="Mikheeva N."/>
            <person name="Grabovich M."/>
            <person name="Vincze T."/>
            <person name="Roberts R.J."/>
        </authorList>
    </citation>
    <scope>NUCLEOTIDE SEQUENCE [LARGE SCALE GENOMIC DNA]</scope>
    <source>
        <strain evidence="1 2">K2</strain>
    </source>
</reference>
<gene>
    <name evidence="1" type="ORF">EXM22_08025</name>
</gene>
<evidence type="ECO:0000313" key="2">
    <source>
        <dbReference type="Proteomes" id="UP000324209"/>
    </source>
</evidence>
<dbReference type="AlphaFoldDB" id="A0A5C1QP24"/>
<accession>A0A5C1QP24</accession>
<dbReference type="KEGG" id="ock:EXM22_08025"/>
<dbReference type="Proteomes" id="UP000324209">
    <property type="component" value="Chromosome"/>
</dbReference>
<keyword evidence="2" id="KW-1185">Reference proteome</keyword>